<keyword evidence="2" id="KW-0812">Transmembrane</keyword>
<feature type="region of interest" description="Disordered" evidence="1">
    <location>
        <begin position="270"/>
        <end position="298"/>
    </location>
</feature>
<dbReference type="GO" id="GO:0009103">
    <property type="term" value="P:lipopolysaccharide biosynthetic process"/>
    <property type="evidence" value="ECO:0007669"/>
    <property type="project" value="TreeGrafter"/>
</dbReference>
<evidence type="ECO:0000313" key="6">
    <source>
        <dbReference type="Proteomes" id="UP000234483"/>
    </source>
</evidence>
<dbReference type="EMBL" id="CP026100">
    <property type="protein sequence ID" value="AYV48219.1"/>
    <property type="molecule type" value="Genomic_DNA"/>
</dbReference>
<feature type="transmembrane region" description="Helical" evidence="2">
    <location>
        <begin position="191"/>
        <end position="211"/>
    </location>
</feature>
<evidence type="ECO:0000313" key="7">
    <source>
        <dbReference type="Proteomes" id="UP000281192"/>
    </source>
</evidence>
<dbReference type="GO" id="GO:0016747">
    <property type="term" value="F:acyltransferase activity, transferring groups other than amino-acyl groups"/>
    <property type="evidence" value="ECO:0007669"/>
    <property type="project" value="InterPro"/>
</dbReference>
<reference evidence="4 7" key="2">
    <citation type="submission" date="2018-01" db="EMBL/GenBank/DDBJ databases">
        <title>Complete genome sequence of Caulobacter flavus RHGG3.</title>
        <authorList>
            <person name="Yang E."/>
        </authorList>
    </citation>
    <scope>NUCLEOTIDE SEQUENCE [LARGE SCALE GENOMIC DNA]</scope>
    <source>
        <strain evidence="4 7">RHGG3</strain>
    </source>
</reference>
<dbReference type="OrthoDB" id="9796461at2"/>
<feature type="transmembrane region" description="Helical" evidence="2">
    <location>
        <begin position="66"/>
        <end position="85"/>
    </location>
</feature>
<reference evidence="5 6" key="1">
    <citation type="submission" date="2017-12" db="EMBL/GenBank/DDBJ databases">
        <title>The genome sequence of Caulobacter flavus CGMCC1 15093.</title>
        <authorList>
            <person name="Gao J."/>
            <person name="Mao X."/>
            <person name="Sun J."/>
        </authorList>
    </citation>
    <scope>NUCLEOTIDE SEQUENCE [LARGE SCALE GENOMIC DNA]</scope>
    <source>
        <strain evidence="5 6">CGMCC1 15093</strain>
    </source>
</reference>
<dbReference type="Pfam" id="PF01757">
    <property type="entry name" value="Acyl_transf_3"/>
    <property type="match status" value="1"/>
</dbReference>
<dbReference type="AlphaFoldDB" id="A0A2N5CW03"/>
<feature type="transmembrane region" description="Helical" evidence="2">
    <location>
        <begin position="164"/>
        <end position="184"/>
    </location>
</feature>
<evidence type="ECO:0000259" key="3">
    <source>
        <dbReference type="Pfam" id="PF01757"/>
    </source>
</evidence>
<evidence type="ECO:0000256" key="2">
    <source>
        <dbReference type="SAM" id="Phobius"/>
    </source>
</evidence>
<feature type="region of interest" description="Disordered" evidence="1">
    <location>
        <begin position="1"/>
        <end position="22"/>
    </location>
</feature>
<feature type="transmembrane region" description="Helical" evidence="2">
    <location>
        <begin position="106"/>
        <end position="124"/>
    </location>
</feature>
<dbReference type="PANTHER" id="PTHR23028">
    <property type="entry name" value="ACETYLTRANSFERASE"/>
    <property type="match status" value="1"/>
</dbReference>
<feature type="transmembrane region" description="Helical" evidence="2">
    <location>
        <begin position="223"/>
        <end position="242"/>
    </location>
</feature>
<evidence type="ECO:0000313" key="5">
    <source>
        <dbReference type="EMBL" id="PLR17971.1"/>
    </source>
</evidence>
<feature type="domain" description="Acyltransferase 3" evidence="3">
    <location>
        <begin position="34"/>
        <end position="249"/>
    </location>
</feature>
<dbReference type="Proteomes" id="UP000234483">
    <property type="component" value="Unassembled WGS sequence"/>
</dbReference>
<dbReference type="Proteomes" id="UP000281192">
    <property type="component" value="Chromosome"/>
</dbReference>
<accession>A0A2N5CW03</accession>
<feature type="transmembrane region" description="Helical" evidence="2">
    <location>
        <begin position="29"/>
        <end position="46"/>
    </location>
</feature>
<keyword evidence="2" id="KW-0472">Membrane</keyword>
<dbReference type="KEGG" id="cfh:C1707_19215"/>
<protein>
    <recommendedName>
        <fullName evidence="3">Acyltransferase 3 domain-containing protein</fullName>
    </recommendedName>
</protein>
<dbReference type="InterPro" id="IPR002656">
    <property type="entry name" value="Acyl_transf_3_dom"/>
</dbReference>
<evidence type="ECO:0000313" key="4">
    <source>
        <dbReference type="EMBL" id="AYV48219.1"/>
    </source>
</evidence>
<dbReference type="EMBL" id="PJRQ01000014">
    <property type="protein sequence ID" value="PLR17971.1"/>
    <property type="molecule type" value="Genomic_DNA"/>
</dbReference>
<keyword evidence="2" id="KW-1133">Transmembrane helix</keyword>
<dbReference type="PANTHER" id="PTHR23028:SF53">
    <property type="entry name" value="ACYL_TRANSF_3 DOMAIN-CONTAINING PROTEIN"/>
    <property type="match status" value="1"/>
</dbReference>
<keyword evidence="7" id="KW-1185">Reference proteome</keyword>
<proteinExistence type="predicted"/>
<gene>
    <name evidence="4" type="ORF">C1707_19215</name>
    <name evidence="5" type="ORF">CFHF_07685</name>
</gene>
<name>A0A2N5CW03_9CAUL</name>
<organism evidence="5 6">
    <name type="scientific">Caulobacter flavus</name>
    <dbReference type="NCBI Taxonomy" id="1679497"/>
    <lineage>
        <taxon>Bacteria</taxon>
        <taxon>Pseudomonadati</taxon>
        <taxon>Pseudomonadota</taxon>
        <taxon>Alphaproteobacteria</taxon>
        <taxon>Caulobacterales</taxon>
        <taxon>Caulobacteraceae</taxon>
        <taxon>Caulobacter</taxon>
    </lineage>
</organism>
<sequence length="475" mass="50985">MRSGLRGQGVQSLPPFSKRGKQTVYPSDIRPLTSLRICAALWVLVYHFRNHLDLGLGHTGLVAKGYLGVDLFFILSGFIFSHVYTRAVEHRRFNYRSFLWARLARVYPVHLVTLGATILIWLAALRLGARFDPVAFDPRVIPQHLLLIHAWGTTPTVQWNFPSWSISAEWFAYLFFPLAAAVSIRLRRRPLVLVGLSFVVFGALFLATQARGLLLTDMTAQGGLARIVPAFLMGAALHRLGLSTHIARRWAMTGAAGGDGLDRGGGELEAQRSGDLASSGGLDLFPGRGRQGIGSGRDVGPAARLSGRGFLCGLHDALADRHRLFSLAGPSLARLDRGQGLAGLDRGVWRVSGRVDGCVSSGGATCPGLAAGPGPVRAASGRRGRRRARHLTTGSASRHGPVIGLMRPSQATAARTAMAAPASRIRLLRRAAMAAAVRAGSSFAALSAGVRWRRLAPARPSMAMKRPSFSSRSLP</sequence>
<dbReference type="InterPro" id="IPR050879">
    <property type="entry name" value="Acyltransferase_3"/>
</dbReference>
<evidence type="ECO:0000256" key="1">
    <source>
        <dbReference type="SAM" id="MobiDB-lite"/>
    </source>
</evidence>
<dbReference type="GO" id="GO:0016020">
    <property type="term" value="C:membrane"/>
    <property type="evidence" value="ECO:0007669"/>
    <property type="project" value="TreeGrafter"/>
</dbReference>